<dbReference type="Pfam" id="PF13439">
    <property type="entry name" value="Glyco_transf_4"/>
    <property type="match status" value="1"/>
</dbReference>
<comment type="caution">
    <text evidence="3">The sequence shown here is derived from an EMBL/GenBank/DDBJ whole genome shotgun (WGS) entry which is preliminary data.</text>
</comment>
<dbReference type="PANTHER" id="PTHR12526">
    <property type="entry name" value="GLYCOSYLTRANSFERASE"/>
    <property type="match status" value="1"/>
</dbReference>
<dbReference type="EMBL" id="JNOC01000016">
    <property type="protein sequence ID" value="KPH56245.1"/>
    <property type="molecule type" value="Genomic_DNA"/>
</dbReference>
<dbReference type="PATRIC" id="fig|35818.11.peg.447"/>
<dbReference type="SUPFAM" id="SSF53756">
    <property type="entry name" value="UDP-Glycosyltransferase/glycogen phosphorylase"/>
    <property type="match status" value="1"/>
</dbReference>
<feature type="domain" description="Glycosyltransferase subfamily 4-like N-terminal" evidence="2">
    <location>
        <begin position="15"/>
        <end position="174"/>
    </location>
</feature>
<protein>
    <submittedName>
        <fullName evidence="3">Glycosyl transferase</fullName>
    </submittedName>
</protein>
<dbReference type="STRING" id="35818.HPU229336_08285"/>
<organism evidence="3 4">
    <name type="scientific">Helicobacter pullorum</name>
    <dbReference type="NCBI Taxonomy" id="35818"/>
    <lineage>
        <taxon>Bacteria</taxon>
        <taxon>Pseudomonadati</taxon>
        <taxon>Campylobacterota</taxon>
        <taxon>Epsilonproteobacteria</taxon>
        <taxon>Campylobacterales</taxon>
        <taxon>Helicobacteraceae</taxon>
        <taxon>Helicobacter</taxon>
    </lineage>
</organism>
<proteinExistence type="predicted"/>
<keyword evidence="3" id="KW-0808">Transferase</keyword>
<evidence type="ECO:0000313" key="3">
    <source>
        <dbReference type="EMBL" id="KPH56245.1"/>
    </source>
</evidence>
<accession>A0A0N1MR51</accession>
<dbReference type="Pfam" id="PF00534">
    <property type="entry name" value="Glycos_transf_1"/>
    <property type="match status" value="1"/>
</dbReference>
<name>A0A0N1MR51_9HELI</name>
<dbReference type="RefSeq" id="WP_054197604.1">
    <property type="nucleotide sequence ID" value="NZ_JNOC01000016.1"/>
</dbReference>
<dbReference type="InterPro" id="IPR001296">
    <property type="entry name" value="Glyco_trans_1"/>
</dbReference>
<dbReference type="AlphaFoldDB" id="A0A0N1MR51"/>
<evidence type="ECO:0000259" key="2">
    <source>
        <dbReference type="Pfam" id="PF13439"/>
    </source>
</evidence>
<feature type="domain" description="Glycosyl transferase family 1" evidence="1">
    <location>
        <begin position="185"/>
        <end position="348"/>
    </location>
</feature>
<dbReference type="Gene3D" id="3.40.50.2000">
    <property type="entry name" value="Glycogen Phosphorylase B"/>
    <property type="match status" value="2"/>
</dbReference>
<dbReference type="Proteomes" id="UP000037997">
    <property type="component" value="Unassembled WGS sequence"/>
</dbReference>
<dbReference type="GO" id="GO:0016757">
    <property type="term" value="F:glycosyltransferase activity"/>
    <property type="evidence" value="ECO:0007669"/>
    <property type="project" value="InterPro"/>
</dbReference>
<evidence type="ECO:0000313" key="4">
    <source>
        <dbReference type="Proteomes" id="UP000037997"/>
    </source>
</evidence>
<dbReference type="InterPro" id="IPR028098">
    <property type="entry name" value="Glyco_trans_4-like_N"/>
</dbReference>
<reference evidence="3 4" key="1">
    <citation type="submission" date="2014-06" db="EMBL/GenBank/DDBJ databases">
        <title>Helicobacter pullorum isolates in fresh chicken meat - phenotypic and genotypic features.</title>
        <authorList>
            <person name="Borges V."/>
            <person name="Santos A."/>
            <person name="Correia C.B."/>
            <person name="Saraiva M."/>
            <person name="Menard A."/>
            <person name="Vieira L."/>
            <person name="Sampaio D.A."/>
            <person name="Gomes J.P."/>
            <person name="Oleastro M."/>
        </authorList>
    </citation>
    <scope>NUCLEOTIDE SEQUENCE [LARGE SCALE GENOMIC DNA]</scope>
    <source>
        <strain evidence="3 4">229334/12</strain>
    </source>
</reference>
<evidence type="ECO:0000259" key="1">
    <source>
        <dbReference type="Pfam" id="PF00534"/>
    </source>
</evidence>
<gene>
    <name evidence="3" type="ORF">HPU229334_02290</name>
</gene>
<sequence length="372" mass="42226">MKKIKILLVIRSLFIGGAERQWVLLAKGLAQIQEVELLLCTFYQGGQLENEIAGIPHICLHKKGKGDFLFLWRYRQIIKSFNPSCIYAFMPDSNLFSLFASASLKIPVIWGFRSSNIEIKNLSLFSKLYFYAQKLFSPKAAAIICNSNHAIDFYQNMGYCMQKAKVICNGIDTQYFTPQDSSHLKKTLDILQDSFVFGISARMDKVKDYPLLAKGAREILPKHPKVIFIAIGKINPEILQECQNILGEYQKRFLFLGIQKEVEQFYSLFDCIISTSYTESFSNSIAEAMACECIPLVSDAGESKVIANFGQSYSYIFPPKDLQSFCAGLESVLNLEKDKLQTAKKNARLHILNNFSVEKMVKDTLEVLKKCL</sequence>